<feature type="domain" description="HTH araC/xylS-type" evidence="4">
    <location>
        <begin position="199"/>
        <end position="299"/>
    </location>
</feature>
<dbReference type="AlphaFoldDB" id="A0AAV3UYH1"/>
<evidence type="ECO:0000313" key="5">
    <source>
        <dbReference type="EMBL" id="GAC09764.1"/>
    </source>
</evidence>
<evidence type="ECO:0000313" key="6">
    <source>
        <dbReference type="Proteomes" id="UP000006320"/>
    </source>
</evidence>
<dbReference type="InterPro" id="IPR009057">
    <property type="entry name" value="Homeodomain-like_sf"/>
</dbReference>
<organism evidence="5 6">
    <name type="scientific">Paraglaciecola chathamensis S18K6</name>
    <dbReference type="NCBI Taxonomy" id="1127672"/>
    <lineage>
        <taxon>Bacteria</taxon>
        <taxon>Pseudomonadati</taxon>
        <taxon>Pseudomonadota</taxon>
        <taxon>Gammaproteobacteria</taxon>
        <taxon>Alteromonadales</taxon>
        <taxon>Alteromonadaceae</taxon>
        <taxon>Paraglaciecola</taxon>
    </lineage>
</organism>
<comment type="caution">
    <text evidence="5">The sequence shown here is derived from an EMBL/GenBank/DDBJ whole genome shotgun (WGS) entry which is preliminary data.</text>
</comment>
<evidence type="ECO:0000259" key="4">
    <source>
        <dbReference type="PROSITE" id="PS01124"/>
    </source>
</evidence>
<keyword evidence="1" id="KW-0805">Transcription regulation</keyword>
<dbReference type="PANTHER" id="PTHR43280">
    <property type="entry name" value="ARAC-FAMILY TRANSCRIPTIONAL REGULATOR"/>
    <property type="match status" value="1"/>
</dbReference>
<proteinExistence type="predicted"/>
<sequence>MKRVHFNSISEYYQYAGKPAPEHPLFSITETKTHATNDTSCQQQSSAISSDLYLISLKKVTSGEIFYGKTKYDCSSGTMLFMAPNQVFSAQGVTIEPTGKTLLIHPDFIRGHKIFERIKSYSFFGYAVNEALHLSPSEELVLEQIVNTIHNEYQQRYDDFSREIILAQLSALLHYAERFYRRQFLLRSESHSSTFQRFASALDILCSDPNHTHMPTITEIAQSMQMSQRYLSDALKVETGKTAKECMQLRLIERSKDLLIGTDQSIATIAYSLGFEYPQYFARLFKKKVGQTPSQYRAAQLQH</sequence>
<dbReference type="InterPro" id="IPR020449">
    <property type="entry name" value="Tscrpt_reg_AraC-type_HTH"/>
</dbReference>
<dbReference type="Proteomes" id="UP000006320">
    <property type="component" value="Unassembled WGS sequence"/>
</dbReference>
<dbReference type="EMBL" id="BAEM01000027">
    <property type="protein sequence ID" value="GAC09764.1"/>
    <property type="molecule type" value="Genomic_DNA"/>
</dbReference>
<dbReference type="Gene3D" id="1.10.10.60">
    <property type="entry name" value="Homeodomain-like"/>
    <property type="match status" value="1"/>
</dbReference>
<protein>
    <submittedName>
        <fullName evidence="5">Transcriptional regulator</fullName>
    </submittedName>
</protein>
<dbReference type="RefSeq" id="WP_007987133.1">
    <property type="nucleotide sequence ID" value="NZ_BAEM01000027.1"/>
</dbReference>
<dbReference type="GO" id="GO:0043565">
    <property type="term" value="F:sequence-specific DNA binding"/>
    <property type="evidence" value="ECO:0007669"/>
    <property type="project" value="InterPro"/>
</dbReference>
<dbReference type="SMART" id="SM00342">
    <property type="entry name" value="HTH_ARAC"/>
    <property type="match status" value="1"/>
</dbReference>
<keyword evidence="2" id="KW-0238">DNA-binding</keyword>
<keyword evidence="3" id="KW-0804">Transcription</keyword>
<dbReference type="SUPFAM" id="SSF46689">
    <property type="entry name" value="Homeodomain-like"/>
    <property type="match status" value="1"/>
</dbReference>
<evidence type="ECO:0000256" key="3">
    <source>
        <dbReference type="ARBA" id="ARBA00023163"/>
    </source>
</evidence>
<evidence type="ECO:0000256" key="2">
    <source>
        <dbReference type="ARBA" id="ARBA00023125"/>
    </source>
</evidence>
<dbReference type="GO" id="GO:0003700">
    <property type="term" value="F:DNA-binding transcription factor activity"/>
    <property type="evidence" value="ECO:0007669"/>
    <property type="project" value="InterPro"/>
</dbReference>
<accession>A0AAV3UYH1</accession>
<evidence type="ECO:0000256" key="1">
    <source>
        <dbReference type="ARBA" id="ARBA00023015"/>
    </source>
</evidence>
<gene>
    <name evidence="5" type="ORF">GCHA_1813</name>
</gene>
<dbReference type="PRINTS" id="PR00032">
    <property type="entry name" value="HTHARAC"/>
</dbReference>
<dbReference type="PROSITE" id="PS01124">
    <property type="entry name" value="HTH_ARAC_FAMILY_2"/>
    <property type="match status" value="1"/>
</dbReference>
<reference evidence="5 6" key="1">
    <citation type="journal article" date="2017" name="Antonie Van Leeuwenhoek">
        <title>Rhizobium rhizosphaerae sp. nov., a novel species isolated from rice rhizosphere.</title>
        <authorList>
            <person name="Zhao J.J."/>
            <person name="Zhang J."/>
            <person name="Zhang R.J."/>
            <person name="Zhang C.W."/>
            <person name="Yin H.Q."/>
            <person name="Zhang X.X."/>
        </authorList>
    </citation>
    <scope>NUCLEOTIDE SEQUENCE [LARGE SCALE GENOMIC DNA]</scope>
    <source>
        <strain evidence="5 6">S18K6</strain>
    </source>
</reference>
<name>A0AAV3UYH1_9ALTE</name>
<dbReference type="Pfam" id="PF12833">
    <property type="entry name" value="HTH_18"/>
    <property type="match status" value="1"/>
</dbReference>
<dbReference type="InterPro" id="IPR018060">
    <property type="entry name" value="HTH_AraC"/>
</dbReference>
<dbReference type="PANTHER" id="PTHR43280:SF32">
    <property type="entry name" value="TRANSCRIPTIONAL REGULATORY PROTEIN"/>
    <property type="match status" value="1"/>
</dbReference>